<proteinExistence type="predicted"/>
<protein>
    <submittedName>
        <fullName evidence="1">Uncharacterized protein</fullName>
    </submittedName>
</protein>
<dbReference type="EMBL" id="JAAGLQ010000299">
    <property type="protein sequence ID" value="NEA16828.1"/>
    <property type="molecule type" value="Genomic_DNA"/>
</dbReference>
<dbReference type="RefSeq" id="WP_164345200.1">
    <property type="nucleotide sequence ID" value="NZ_JAAGLQ010000299.1"/>
</dbReference>
<reference evidence="1 2" key="1">
    <citation type="submission" date="2020-01" db="EMBL/GenBank/DDBJ databases">
        <title>Insect and environment-associated Actinomycetes.</title>
        <authorList>
            <person name="Currrie C."/>
            <person name="Chevrette M."/>
            <person name="Carlson C."/>
            <person name="Stubbendieck R."/>
            <person name="Wendt-Pienkowski E."/>
        </authorList>
    </citation>
    <scope>NUCLEOTIDE SEQUENCE [LARGE SCALE GENOMIC DNA]</scope>
    <source>
        <strain evidence="1 2">SID11342</strain>
    </source>
</reference>
<sequence length="341" mass="37361">MITSEAPVGDWTWEITQNKKTESPQLRAVETAAAVWSILLQHELAAPTANGFLSVRSMLNTAPPLVEVNGLALKFAALKSETALSQVVAEAERALPQDRALVSFRLQCPGFWSASGAKFRAEKMFIVQVDAWARGFALVTLETYSDAWLTVDTRDREQLQTHAENSPRLAAALKAISALLGSTPTPGDSNRYATPTETGFEDVRDEGPAYDDSWGTFEIPARSRRLRASLPPSEEEYSETTDHPVRYFTVQHEGRVLGYLWASADDEAAGYEPRTAAGDSAFEAGREWLLRLREAHSQGLTALVALSWLAHLPRTALSEIVDTVPTPASSLDALEDMSGRM</sequence>
<accession>A0A6N9TZK5</accession>
<dbReference type="AlphaFoldDB" id="A0A6N9TZK5"/>
<name>A0A6N9TZK5_STRHA</name>
<gene>
    <name evidence="1" type="ORF">G3I29_15095</name>
</gene>
<organism evidence="1 2">
    <name type="scientific">Streptomyces halstedii</name>
    <dbReference type="NCBI Taxonomy" id="1944"/>
    <lineage>
        <taxon>Bacteria</taxon>
        <taxon>Bacillati</taxon>
        <taxon>Actinomycetota</taxon>
        <taxon>Actinomycetes</taxon>
        <taxon>Kitasatosporales</taxon>
        <taxon>Streptomycetaceae</taxon>
        <taxon>Streptomyces</taxon>
    </lineage>
</organism>
<evidence type="ECO:0000313" key="1">
    <source>
        <dbReference type="EMBL" id="NEA16828.1"/>
    </source>
</evidence>
<evidence type="ECO:0000313" key="2">
    <source>
        <dbReference type="Proteomes" id="UP000471293"/>
    </source>
</evidence>
<dbReference type="Proteomes" id="UP000471293">
    <property type="component" value="Unassembled WGS sequence"/>
</dbReference>
<comment type="caution">
    <text evidence="1">The sequence shown here is derived from an EMBL/GenBank/DDBJ whole genome shotgun (WGS) entry which is preliminary data.</text>
</comment>